<comment type="caution">
    <text evidence="1">The sequence shown here is derived from an EMBL/GenBank/DDBJ whole genome shotgun (WGS) entry which is preliminary data.</text>
</comment>
<evidence type="ECO:0000313" key="1">
    <source>
        <dbReference type="EMBL" id="KKK39572.1"/>
    </source>
</evidence>
<keyword evidence="2" id="KW-1185">Reference proteome</keyword>
<protein>
    <submittedName>
        <fullName evidence="1">Uncharacterized protein</fullName>
    </submittedName>
</protein>
<accession>A0A0M2T2T0</accession>
<gene>
    <name evidence="1" type="ORF">WQ57_02465</name>
</gene>
<sequence>MVGALISVCSYHTKNEKRYLYKYYVDRFSIRISHPAMFFQAYEKTPIARGLFILEFSHYNLAVKAKLPVIPFLYPS</sequence>
<name>A0A0M2T2T0_9BACI</name>
<organism evidence="1 2">
    <name type="scientific">Mesobacillus campisalis</name>
    <dbReference type="NCBI Taxonomy" id="1408103"/>
    <lineage>
        <taxon>Bacteria</taxon>
        <taxon>Bacillati</taxon>
        <taxon>Bacillota</taxon>
        <taxon>Bacilli</taxon>
        <taxon>Bacillales</taxon>
        <taxon>Bacillaceae</taxon>
        <taxon>Mesobacillus</taxon>
    </lineage>
</organism>
<dbReference type="Proteomes" id="UP000034166">
    <property type="component" value="Unassembled WGS sequence"/>
</dbReference>
<proteinExistence type="predicted"/>
<dbReference type="AlphaFoldDB" id="A0A0M2T2T0"/>
<reference evidence="1 2" key="1">
    <citation type="submission" date="2015-04" db="EMBL/GenBank/DDBJ databases">
        <title>Taxonomic description and genome sequence of Bacillus campisalis sp. nov., a novel member of the genus Bacillus isolated from solar saltern.</title>
        <authorList>
            <person name="Mathan Kumar R."/>
            <person name="Kaur G."/>
            <person name="Kumar A."/>
            <person name="Singh N.K."/>
            <person name="Kaur N."/>
            <person name="Kumar N."/>
            <person name="Mayilraj S."/>
        </authorList>
    </citation>
    <scope>NUCLEOTIDE SEQUENCE [LARGE SCALE GENOMIC DNA]</scope>
    <source>
        <strain evidence="1 2">SA2-6</strain>
    </source>
</reference>
<dbReference type="EMBL" id="LAYY01000002">
    <property type="protein sequence ID" value="KKK39572.1"/>
    <property type="molecule type" value="Genomic_DNA"/>
</dbReference>
<evidence type="ECO:0000313" key="2">
    <source>
        <dbReference type="Proteomes" id="UP000034166"/>
    </source>
</evidence>